<dbReference type="InterPro" id="IPR004805">
    <property type="entry name" value="DnaE2/DnaE/PolC"/>
</dbReference>
<keyword evidence="10" id="KW-1185">Reference proteome</keyword>
<dbReference type="Pfam" id="PF17657">
    <property type="entry name" value="DNA_pol3_finger"/>
    <property type="match status" value="1"/>
</dbReference>
<dbReference type="SUPFAM" id="SSF89550">
    <property type="entry name" value="PHP domain-like"/>
    <property type="match status" value="1"/>
</dbReference>
<evidence type="ECO:0000256" key="5">
    <source>
        <dbReference type="ARBA" id="ARBA00022932"/>
    </source>
</evidence>
<dbReference type="Proteomes" id="UP000214880">
    <property type="component" value="Unassembled WGS sequence"/>
</dbReference>
<dbReference type="InterPro" id="IPR040982">
    <property type="entry name" value="DNA_pol3_finger"/>
</dbReference>
<dbReference type="GO" id="GO:0008408">
    <property type="term" value="F:3'-5' exonuclease activity"/>
    <property type="evidence" value="ECO:0007669"/>
    <property type="project" value="UniProtKB-UniRule"/>
</dbReference>
<dbReference type="OrthoDB" id="9804290at2"/>
<comment type="catalytic activity">
    <reaction evidence="6 7">
        <text>DNA(n) + a 2'-deoxyribonucleoside 5'-triphosphate = DNA(n+1) + diphosphate</text>
        <dbReference type="Rhea" id="RHEA:22508"/>
        <dbReference type="Rhea" id="RHEA-COMP:17339"/>
        <dbReference type="Rhea" id="RHEA-COMP:17340"/>
        <dbReference type="ChEBI" id="CHEBI:33019"/>
        <dbReference type="ChEBI" id="CHEBI:61560"/>
        <dbReference type="ChEBI" id="CHEBI:173112"/>
        <dbReference type="EC" id="2.7.7.7"/>
    </reaction>
</comment>
<keyword evidence="5 7" id="KW-0239">DNA-directed DNA polymerase</keyword>
<dbReference type="HAMAP" id="MF_00356">
    <property type="entry name" value="DNApol_PolC"/>
    <property type="match status" value="1"/>
</dbReference>
<evidence type="ECO:0000259" key="8">
    <source>
        <dbReference type="SMART" id="SM00481"/>
    </source>
</evidence>
<feature type="domain" description="Polymerase/histidinol phosphatase N-terminal" evidence="8">
    <location>
        <begin position="323"/>
        <end position="390"/>
    </location>
</feature>
<dbReference type="PANTHER" id="PTHR32294">
    <property type="entry name" value="DNA POLYMERASE III SUBUNIT ALPHA"/>
    <property type="match status" value="1"/>
</dbReference>
<keyword evidence="1 7" id="KW-0808">Transferase</keyword>
<organism evidence="9 10">
    <name type="scientific">Dendrosporobacter quercicolus</name>
    <dbReference type="NCBI Taxonomy" id="146817"/>
    <lineage>
        <taxon>Bacteria</taxon>
        <taxon>Bacillati</taxon>
        <taxon>Bacillota</taxon>
        <taxon>Negativicutes</taxon>
        <taxon>Selenomonadales</taxon>
        <taxon>Sporomusaceae</taxon>
        <taxon>Dendrosporobacter</taxon>
    </lineage>
</organism>
<dbReference type="InterPro" id="IPR029460">
    <property type="entry name" value="DNAPol_HHH"/>
</dbReference>
<dbReference type="AlphaFoldDB" id="A0A1G9LJN5"/>
<comment type="subcellular location">
    <subcellularLocation>
        <location evidence="7">Cytoplasm</location>
    </subcellularLocation>
</comment>
<dbReference type="Pfam" id="PF02811">
    <property type="entry name" value="PHP"/>
    <property type="match status" value="1"/>
</dbReference>
<dbReference type="EC" id="2.7.7.7" evidence="7"/>
<dbReference type="Gene3D" id="1.10.150.870">
    <property type="match status" value="1"/>
</dbReference>
<keyword evidence="3 7" id="KW-0235">DNA replication</keyword>
<evidence type="ECO:0000256" key="3">
    <source>
        <dbReference type="ARBA" id="ARBA00022705"/>
    </source>
</evidence>
<accession>A0A1G9LJN5</accession>
<dbReference type="InterPro" id="IPR011708">
    <property type="entry name" value="DNA_pol3_alpha_NTPase_dom"/>
</dbReference>
<dbReference type="Pfam" id="PF07733">
    <property type="entry name" value="DNA_pol3_alpha"/>
    <property type="match status" value="2"/>
</dbReference>
<evidence type="ECO:0000256" key="4">
    <source>
        <dbReference type="ARBA" id="ARBA00022839"/>
    </source>
</evidence>
<protein>
    <recommendedName>
        <fullName evidence="7">DNA polymerase III PolC-type</fullName>
        <shortName evidence="7">PolIII</shortName>
        <ecNumber evidence="7">2.7.7.7</ecNumber>
    </recommendedName>
</protein>
<comment type="function">
    <text evidence="7">Required for replicative DNA synthesis. This DNA polymerase also exhibits 3' to 5' exonuclease activity.</text>
</comment>
<dbReference type="Pfam" id="PF14579">
    <property type="entry name" value="HHH_6"/>
    <property type="match status" value="1"/>
</dbReference>
<dbReference type="RefSeq" id="WP_092069770.1">
    <property type="nucleotide sequence ID" value="NZ_FNHB01000001.1"/>
</dbReference>
<sequence>MHSYCIIPNNCENFWLFVSSLPISDAEKALLKQCGIAKVQVDTKRNCWEVFLTTQTPLPDKLLALAARQLCSNCGIKEVRFRQKITVLKDYLDTQWPEFVQKIARDQPTVKYLLMNAKRCFDGQKLTIETSGDLSAEMFESHGIHRAIKALILKEFNQLCEVECLAVADYTAVPPDEDIYTREYLDALNESTKTTPAKASNNPVIFGRNIKDAPLLINTIQDEARNVVVTGKIINVEARELRSGRFLLTFDLSDATDGLSAKVFFDDKDKFDKAAAGVVKGLQAKVKGTVQFDKYANELVMFADSLCRIDVAERQDHAAVKRVELHAHTQMSNMDAVVSVKRLINTAAKWGHSAIAITDHGVVQAFPEACEVAAKANIKVIYGMEGYLFKTDINQANHIVILAQNTIGLRNLYRLVSLSHLKFLHRTPRIPKAVLAEHREGLLFGSACEAGELIQAIVRGACEAELLEIGAFYDYLEIQPIANNAFLVREGLVKNDEGLRQINLTVAEIAAKLNKPLVATCDVHFLNPEDEVYRRILMAGKGFSDADNQPPLFFRTTEEMLEEFSYLGKTKAYEAVVENPQRIAGLIEKFKPIPDELYSPQIPGAEEQIRSMSYRQAEQLYGTPLPQLVADRLKYELNSIINNGFAVLYLIAHKLVKKSLDDGYLVGSRGSVGSSFVATMTNITEVNPLPPHWLCPACKYSEFITDGSYGGGFDLPDKHCPQCATLLKKEGHDIPFAVFMGFHGDKVPDIDLNFSGYYQPVAHKYTEELFGKDNVFRAGTIATIADKTAFGYVKNYHADKGLTVRNAYINSLVDGCTGVKRTTGQHPGGIMVVPRDMDVHHFTPIQRPADDKNSTTVTTHFDYHSISSRLVKLDILGHDDPTVIKMLQDLTGRDPKTIPFDDQQTLSLFYSTQALKLTPEQLGSTVGTFGIPEFGTKFVRQMLEDTKPKTFSELVRISGFSHGTDVWLNNAQDLIKAGTAKLSEAISARDDIMVYLMQRGLDPQDAFKIMEGVRKGKGVKPDEVAKMRAKNVPEWYIESCQKIKYMFPKAHAVAYVMMAFRIAYCKIHYPLPFYASYFSVRATEFDADLVVQGEQALRNQLNEFEQKGNTMSAKEKSMQTIVEMALEMYLRQFTFARVDLNKSDAAKFLIIDNGLLPPLAALQGLGDSAAQNIVAARQERPFSSIEDIRIRGRASKTVIDILRGHGCLDDLPETDQMMLFA</sequence>
<evidence type="ECO:0000256" key="7">
    <source>
        <dbReference type="HAMAP-Rule" id="MF_00356"/>
    </source>
</evidence>
<dbReference type="GO" id="GO:0003887">
    <property type="term" value="F:DNA-directed DNA polymerase activity"/>
    <property type="evidence" value="ECO:0007669"/>
    <property type="project" value="UniProtKB-UniRule"/>
</dbReference>
<dbReference type="NCBIfam" id="NF001688">
    <property type="entry name" value="PRK00448.1"/>
    <property type="match status" value="1"/>
</dbReference>
<dbReference type="SMART" id="SM00481">
    <property type="entry name" value="POLIIIAc"/>
    <property type="match status" value="1"/>
</dbReference>
<dbReference type="InterPro" id="IPR044923">
    <property type="entry name" value="PolC_middle_finger_sf"/>
</dbReference>
<reference evidence="9 10" key="1">
    <citation type="submission" date="2016-10" db="EMBL/GenBank/DDBJ databases">
        <authorList>
            <person name="de Groot N.N."/>
        </authorList>
    </citation>
    <scope>NUCLEOTIDE SEQUENCE [LARGE SCALE GENOMIC DNA]</scope>
    <source>
        <strain evidence="9 10">DSM 1736</strain>
    </source>
</reference>
<dbReference type="GO" id="GO:0006261">
    <property type="term" value="P:DNA-templated DNA replication"/>
    <property type="evidence" value="ECO:0007669"/>
    <property type="project" value="UniProtKB-UniRule"/>
</dbReference>
<keyword evidence="7" id="KW-0963">Cytoplasm</keyword>
<dbReference type="SUPFAM" id="SSF160975">
    <property type="entry name" value="AF1531-like"/>
    <property type="match status" value="1"/>
</dbReference>
<keyword evidence="7" id="KW-0540">Nuclease</keyword>
<dbReference type="EMBL" id="FNHB01000001">
    <property type="protein sequence ID" value="SDL62078.1"/>
    <property type="molecule type" value="Genomic_DNA"/>
</dbReference>
<evidence type="ECO:0000256" key="1">
    <source>
        <dbReference type="ARBA" id="ARBA00022679"/>
    </source>
</evidence>
<gene>
    <name evidence="7" type="primary">polC</name>
    <name evidence="9" type="ORF">SAMN04488502_101370</name>
</gene>
<dbReference type="InterPro" id="IPR012340">
    <property type="entry name" value="NA-bd_OB-fold"/>
</dbReference>
<evidence type="ECO:0000256" key="2">
    <source>
        <dbReference type="ARBA" id="ARBA00022695"/>
    </source>
</evidence>
<keyword evidence="4 7" id="KW-0269">Exonuclease</keyword>
<dbReference type="GO" id="GO:0005737">
    <property type="term" value="C:cytoplasm"/>
    <property type="evidence" value="ECO:0007669"/>
    <property type="project" value="UniProtKB-SubCell"/>
</dbReference>
<evidence type="ECO:0000313" key="10">
    <source>
        <dbReference type="Proteomes" id="UP000214880"/>
    </source>
</evidence>
<dbReference type="GO" id="GO:0003677">
    <property type="term" value="F:DNA binding"/>
    <property type="evidence" value="ECO:0007669"/>
    <property type="project" value="UniProtKB-UniRule"/>
</dbReference>
<dbReference type="InterPro" id="IPR003141">
    <property type="entry name" value="Pol/His_phosphatase_N"/>
</dbReference>
<comment type="similarity">
    <text evidence="7">Belongs to the DNA polymerase type-C family. PolC subfamily.</text>
</comment>
<dbReference type="Gene3D" id="3.30.1900.20">
    <property type="match status" value="2"/>
</dbReference>
<proteinExistence type="inferred from homology"/>
<dbReference type="NCBIfam" id="TIGR01405">
    <property type="entry name" value="polC_Gram_pos"/>
    <property type="match status" value="1"/>
</dbReference>
<dbReference type="PANTHER" id="PTHR32294:SF5">
    <property type="entry name" value="DNA POLYMERASE III POLC-TYPE"/>
    <property type="match status" value="1"/>
</dbReference>
<dbReference type="Gene3D" id="2.40.50.140">
    <property type="entry name" value="Nucleic acid-binding proteins"/>
    <property type="match status" value="1"/>
</dbReference>
<dbReference type="Gene3D" id="1.10.150.700">
    <property type="entry name" value="PolC, middle finger domain"/>
    <property type="match status" value="1"/>
</dbReference>
<keyword evidence="7" id="KW-0378">Hydrolase</keyword>
<evidence type="ECO:0000313" key="9">
    <source>
        <dbReference type="EMBL" id="SDL62078.1"/>
    </source>
</evidence>
<name>A0A1G9LJN5_9FIRM</name>
<dbReference type="Gene3D" id="6.10.140.1510">
    <property type="match status" value="1"/>
</dbReference>
<dbReference type="CDD" id="cd07435">
    <property type="entry name" value="PHP_PolIIIA_POLC"/>
    <property type="match status" value="1"/>
</dbReference>
<dbReference type="STRING" id="146817.SAMN04488502_101370"/>
<dbReference type="CDD" id="cd04484">
    <property type="entry name" value="polC_OBF"/>
    <property type="match status" value="1"/>
</dbReference>
<dbReference type="InterPro" id="IPR004013">
    <property type="entry name" value="PHP_dom"/>
</dbReference>
<evidence type="ECO:0000256" key="6">
    <source>
        <dbReference type="ARBA" id="ARBA00049244"/>
    </source>
</evidence>
<keyword evidence="2 7" id="KW-0548">Nucleotidyltransferase</keyword>
<dbReference type="Gene3D" id="3.20.20.140">
    <property type="entry name" value="Metal-dependent hydrolases"/>
    <property type="match status" value="1"/>
</dbReference>
<dbReference type="InterPro" id="IPR016195">
    <property type="entry name" value="Pol/histidinol_Pase-like"/>
</dbReference>
<dbReference type="InterPro" id="IPR006308">
    <property type="entry name" value="Pol_III_a_PolC-type_gram_pos"/>
</dbReference>